<dbReference type="NCBIfam" id="NF006277">
    <property type="entry name" value="PRK08445.1"/>
    <property type="match status" value="1"/>
</dbReference>
<dbReference type="AlphaFoldDB" id="A0A7L5HKD8"/>
<evidence type="ECO:0000259" key="10">
    <source>
        <dbReference type="PROSITE" id="PS51918"/>
    </source>
</evidence>
<dbReference type="Gene3D" id="3.20.20.70">
    <property type="entry name" value="Aldolase class I"/>
    <property type="match status" value="1"/>
</dbReference>
<dbReference type="PROSITE" id="PS51918">
    <property type="entry name" value="RADICAL_SAM"/>
    <property type="match status" value="1"/>
</dbReference>
<dbReference type="InterPro" id="IPR045567">
    <property type="entry name" value="CofH/MnqC-like_C"/>
</dbReference>
<dbReference type="SFLD" id="SFLDF00342">
    <property type="entry name" value="cyclic_dehypoxanthine_futalosi"/>
    <property type="match status" value="1"/>
</dbReference>
<keyword evidence="6" id="KW-0474">Menaquinone biosynthesis</keyword>
<keyword evidence="12" id="KW-1185">Reference proteome</keyword>
<dbReference type="GO" id="GO:0051539">
    <property type="term" value="F:4 iron, 4 sulfur cluster binding"/>
    <property type="evidence" value="ECO:0007669"/>
    <property type="project" value="UniProtKB-KW"/>
</dbReference>
<dbReference type="PANTHER" id="PTHR43076">
    <property type="entry name" value="FO SYNTHASE (COFH)"/>
    <property type="match status" value="1"/>
</dbReference>
<dbReference type="InterPro" id="IPR058240">
    <property type="entry name" value="rSAM_sf"/>
</dbReference>
<evidence type="ECO:0000256" key="9">
    <source>
        <dbReference type="SAM" id="Phobius"/>
    </source>
</evidence>
<dbReference type="Pfam" id="PF19288">
    <property type="entry name" value="CofH_C"/>
    <property type="match status" value="1"/>
</dbReference>
<dbReference type="GO" id="GO:0009234">
    <property type="term" value="P:menaquinone biosynthetic process"/>
    <property type="evidence" value="ECO:0007669"/>
    <property type="project" value="UniProtKB-UniRule"/>
</dbReference>
<dbReference type="SFLD" id="SFLDG01064">
    <property type="entry name" value="F420__menaquinone_cofactor_bio"/>
    <property type="match status" value="1"/>
</dbReference>
<evidence type="ECO:0000256" key="5">
    <source>
        <dbReference type="ARBA" id="ARBA00023014"/>
    </source>
</evidence>
<sequence>MILENMKIKGFDYILFKIILHLNVIIIFLRGLKMNRLSKEEALEILQKMPLYELGEKAYNKKLQLHPEKITTFVVDRNINYTNICCIDCDFCAFCRKEKDDDSYILKYEEIGQKIEELQAIGGTQILFQGGVHPKLKIEWYEDLLSYIKTNYPAITVHGFSAVEIAYIARVSKISIEEVLKRLQTKGLFSIPGAGAEVLSDRVRDIIAPHKCDTATWLKVHESAHSIGMKSTATMMFGTVESDEEIIEHFDHLRNLQDKTNGFRAFILWSFQSENTPLIQKHPEIIKQSSNRYLRLLALARLYLDNFKNLQSSWVTQGSLIGQLALKFGANDLGSTMMEENVVAAAGAKYRMNQEQMIELIKDIGEIPAKRDTAYNILERF</sequence>
<feature type="binding site" evidence="6 7">
    <location>
        <position position="89"/>
    </location>
    <ligand>
        <name>[4Fe-4S] cluster</name>
        <dbReference type="ChEBI" id="CHEBI:49883"/>
        <note>4Fe-4S-S-AdoMet</note>
    </ligand>
</feature>
<reference evidence="11 12" key="1">
    <citation type="submission" date="2020-05" db="EMBL/GenBank/DDBJ databases">
        <title>Complete genome sequencing of Campylobacter and Arcobacter type strains.</title>
        <authorList>
            <person name="Miller W.G."/>
            <person name="Yee E."/>
        </authorList>
    </citation>
    <scope>NUCLEOTIDE SEQUENCE [LARGE SCALE GENOMIC DNA]</scope>
    <source>
        <strain evidence="11 12">CCUG 73571</strain>
    </source>
</reference>
<dbReference type="GO" id="GO:0046992">
    <property type="term" value="F:oxidoreductase activity, acting on X-H and Y-H to form an X-Y bond"/>
    <property type="evidence" value="ECO:0007669"/>
    <property type="project" value="UniProtKB-UniRule"/>
</dbReference>
<keyword evidence="4 6" id="KW-0408">Iron</keyword>
<dbReference type="InterPro" id="IPR020050">
    <property type="entry name" value="FO_synthase_su2"/>
</dbReference>
<evidence type="ECO:0000313" key="12">
    <source>
        <dbReference type="Proteomes" id="UP000509246"/>
    </source>
</evidence>
<keyword evidence="3 6" id="KW-0479">Metal-binding</keyword>
<comment type="cofactor">
    <cofactor evidence="6 7">
        <name>[4Fe-4S] cluster</name>
        <dbReference type="ChEBI" id="CHEBI:49883"/>
    </cofactor>
    <text evidence="6 7">Binds 1 [4Fe-4S] cluster. The cluster is coordinated with 3 cysteines and an exchangeable S-adenosyl-L-methionine.</text>
</comment>
<dbReference type="PIRSF" id="PIRSF004762">
    <property type="entry name" value="CHP00423"/>
    <property type="match status" value="1"/>
</dbReference>
<gene>
    <name evidence="6 11" type="primary">mqnC</name>
    <name evidence="11" type="ORF">CARM_0752</name>
</gene>
<evidence type="ECO:0000256" key="6">
    <source>
        <dbReference type="HAMAP-Rule" id="MF_00992"/>
    </source>
</evidence>
<feature type="binding site" evidence="8">
    <location>
        <position position="335"/>
    </location>
    <ligand>
        <name>(3R)-3-methyl-D-ornithine</name>
        <dbReference type="ChEBI" id="CHEBI:64642"/>
    </ligand>
</feature>
<evidence type="ECO:0000256" key="1">
    <source>
        <dbReference type="ARBA" id="ARBA00022485"/>
    </source>
</evidence>
<evidence type="ECO:0000256" key="8">
    <source>
        <dbReference type="PIRSR" id="PIRSR004762-2"/>
    </source>
</evidence>
<comment type="function">
    <text evidence="6">Radical SAM enzyme that catalyzes the cyclization of dehypoxanthine futalosine (DHFL) into cyclic dehypoxanthine futalosine (CDHFL), a step in the biosynthesis of menaquinone (MK, vitamin K2).</text>
</comment>
<dbReference type="EC" id="1.21.98.1" evidence="6"/>
<feature type="binding site" evidence="6 7">
    <location>
        <position position="85"/>
    </location>
    <ligand>
        <name>[4Fe-4S] cluster</name>
        <dbReference type="ChEBI" id="CHEBI:49883"/>
        <note>4Fe-4S-S-AdoMet</note>
    </ligand>
</feature>
<dbReference type="SFLD" id="SFLDS00029">
    <property type="entry name" value="Radical_SAM"/>
    <property type="match status" value="1"/>
</dbReference>
<keyword evidence="1 6" id="KW-0004">4Fe-4S</keyword>
<comment type="catalytic activity">
    <reaction evidence="6">
        <text>dehypoxanthine futalosine + S-adenosyl-L-methionine = cyclic dehypoxanthinylfutalosinate + 5'-deoxyadenosine + L-methionine + H(+)</text>
        <dbReference type="Rhea" id="RHEA:33083"/>
        <dbReference type="ChEBI" id="CHEBI:15378"/>
        <dbReference type="ChEBI" id="CHEBI:17319"/>
        <dbReference type="ChEBI" id="CHEBI:57844"/>
        <dbReference type="ChEBI" id="CHEBI:58864"/>
        <dbReference type="ChEBI" id="CHEBI:59789"/>
        <dbReference type="ChEBI" id="CHEBI:64270"/>
        <dbReference type="EC" id="1.21.98.1"/>
    </reaction>
</comment>
<dbReference type="GO" id="GO:0044689">
    <property type="term" value="F:7,8-didemethyl-8-hydroxy-5-deazariboflavin synthase activity"/>
    <property type="evidence" value="ECO:0007669"/>
    <property type="project" value="TreeGrafter"/>
</dbReference>
<keyword evidence="9" id="KW-0472">Membrane</keyword>
<dbReference type="SUPFAM" id="SSF102114">
    <property type="entry name" value="Radical SAM enzymes"/>
    <property type="match status" value="1"/>
</dbReference>
<evidence type="ECO:0000256" key="4">
    <source>
        <dbReference type="ARBA" id="ARBA00023004"/>
    </source>
</evidence>
<comment type="similarity">
    <text evidence="6">Belongs to the radical SAM superfamily. MqnC family.</text>
</comment>
<keyword evidence="9" id="KW-1133">Transmembrane helix</keyword>
<keyword evidence="6 11" id="KW-0560">Oxidoreductase</keyword>
<feature type="binding site" evidence="8">
    <location>
        <position position="91"/>
    </location>
    <ligand>
        <name>S-adenosyl-L-methionine</name>
        <dbReference type="ChEBI" id="CHEBI:59789"/>
    </ligand>
</feature>
<dbReference type="InterPro" id="IPR007197">
    <property type="entry name" value="rSAM"/>
</dbReference>
<keyword evidence="2 6" id="KW-0949">S-adenosyl-L-methionine</keyword>
<dbReference type="Proteomes" id="UP000509246">
    <property type="component" value="Chromosome"/>
</dbReference>
<dbReference type="PANTHER" id="PTHR43076:SF1">
    <property type="entry name" value="LIPOYL SYNTHASE 2"/>
    <property type="match status" value="1"/>
</dbReference>
<feature type="transmembrane region" description="Helical" evidence="9">
    <location>
        <begin position="13"/>
        <end position="32"/>
    </location>
</feature>
<accession>A0A7L5HKD8</accession>
<dbReference type="SFLD" id="SFLDF00343">
    <property type="entry name" value="aminofutalosine_synthase_(mqnE"/>
    <property type="match status" value="1"/>
</dbReference>
<evidence type="ECO:0000256" key="3">
    <source>
        <dbReference type="ARBA" id="ARBA00022723"/>
    </source>
</evidence>
<dbReference type="UniPathway" id="UPA00079"/>
<feature type="binding site" evidence="6 7">
    <location>
        <position position="92"/>
    </location>
    <ligand>
        <name>[4Fe-4S] cluster</name>
        <dbReference type="ChEBI" id="CHEBI:49883"/>
        <note>4Fe-4S-S-AdoMet</note>
    </ligand>
</feature>
<feature type="binding site" evidence="8">
    <location>
        <position position="313"/>
    </location>
    <ligand>
        <name>(3R)-3-methyl-D-ornithine</name>
        <dbReference type="ChEBI" id="CHEBI:64642"/>
    </ligand>
</feature>
<name>A0A7L5HKD8_9BACT</name>
<dbReference type="InterPro" id="IPR022431">
    <property type="entry name" value="Cyclic_DHFL_synthase_mqnC"/>
</dbReference>
<dbReference type="InterPro" id="IPR034405">
    <property type="entry name" value="F420"/>
</dbReference>
<dbReference type="NCBIfam" id="TIGR00423">
    <property type="entry name" value="CofH family radical SAM protein"/>
    <property type="match status" value="1"/>
</dbReference>
<protein>
    <recommendedName>
        <fullName evidence="6">Cyclic dehypoxanthine futalosine synthase</fullName>
        <shortName evidence="6">Cyclic DHFL synthase</shortName>
        <ecNumber evidence="6">1.21.98.1</ecNumber>
    </recommendedName>
    <alternativeName>
        <fullName evidence="6">Dehypoxanthine futalosine cyclase</fullName>
        <shortName evidence="6">DHFL cyclase</shortName>
    </alternativeName>
    <alternativeName>
        <fullName evidence="6">Menaquinone biosynthetic enzyme MqnC</fullName>
    </alternativeName>
</protein>
<dbReference type="KEGG" id="carm:CARM_0752"/>
<dbReference type="EMBL" id="CP053825">
    <property type="protein sequence ID" value="QKF79665.1"/>
    <property type="molecule type" value="Genomic_DNA"/>
</dbReference>
<keyword evidence="5 6" id="KW-0411">Iron-sulfur</keyword>
<proteinExistence type="inferred from homology"/>
<organism evidence="11 12">
    <name type="scientific">Campylobacter armoricus</name>
    <dbReference type="NCBI Taxonomy" id="2505970"/>
    <lineage>
        <taxon>Bacteria</taxon>
        <taxon>Pseudomonadati</taxon>
        <taxon>Campylobacterota</taxon>
        <taxon>Epsilonproteobacteria</taxon>
        <taxon>Campylobacterales</taxon>
        <taxon>Campylobacteraceae</taxon>
        <taxon>Campylobacter</taxon>
    </lineage>
</organism>
<evidence type="ECO:0000256" key="2">
    <source>
        <dbReference type="ARBA" id="ARBA00022691"/>
    </source>
</evidence>
<feature type="domain" description="Radical SAM core" evidence="10">
    <location>
        <begin position="71"/>
        <end position="308"/>
    </location>
</feature>
<dbReference type="InterPro" id="IPR013785">
    <property type="entry name" value="Aldolase_TIM"/>
</dbReference>
<dbReference type="HAMAP" id="MF_00992">
    <property type="entry name" value="MqnC"/>
    <property type="match status" value="1"/>
</dbReference>
<keyword evidence="9" id="KW-0812">Transmembrane</keyword>
<comment type="pathway">
    <text evidence="6">Quinol/quinone metabolism; menaquinone biosynthesis.</text>
</comment>
<dbReference type="Pfam" id="PF04055">
    <property type="entry name" value="Radical_SAM"/>
    <property type="match status" value="1"/>
</dbReference>
<dbReference type="GO" id="GO:0005506">
    <property type="term" value="F:iron ion binding"/>
    <property type="evidence" value="ECO:0007669"/>
    <property type="project" value="UniProtKB-UniRule"/>
</dbReference>
<dbReference type="SFLD" id="SFLDG01389">
    <property type="entry name" value="menaquinone_synthsis_involved"/>
    <property type="match status" value="1"/>
</dbReference>
<dbReference type="GO" id="GO:0016765">
    <property type="term" value="F:transferase activity, transferring alkyl or aryl (other than methyl) groups"/>
    <property type="evidence" value="ECO:0007669"/>
    <property type="project" value="InterPro"/>
</dbReference>
<feature type="binding site" evidence="8">
    <location>
        <position position="161"/>
    </location>
    <ligand>
        <name>(3R)-3-methyl-D-ornithine</name>
        <dbReference type="ChEBI" id="CHEBI:64642"/>
    </ligand>
</feature>
<dbReference type="NCBIfam" id="TIGR03699">
    <property type="entry name" value="menaquin_MqnC"/>
    <property type="match status" value="1"/>
</dbReference>
<evidence type="ECO:0000256" key="7">
    <source>
        <dbReference type="PIRSR" id="PIRSR004762-1"/>
    </source>
</evidence>
<evidence type="ECO:0000313" key="11">
    <source>
        <dbReference type="EMBL" id="QKF79665.1"/>
    </source>
</evidence>
<feature type="binding site" evidence="8">
    <location>
        <position position="197"/>
    </location>
    <ligand>
        <name>S-adenosyl-L-methionine</name>
        <dbReference type="ChEBI" id="CHEBI:59789"/>
    </ligand>
</feature>